<keyword evidence="4" id="KW-0963">Cytoplasm</keyword>
<dbReference type="InterPro" id="IPR029044">
    <property type="entry name" value="Nucleotide-diphossugar_trans"/>
</dbReference>
<protein>
    <recommendedName>
        <fullName evidence="4">3-deoxy-manno-octulosonate cytidylyltransferase</fullName>
        <ecNumber evidence="4">2.7.7.38</ecNumber>
    </recommendedName>
    <alternativeName>
        <fullName evidence="4">CMP-2-keto-3-deoxyoctulosonic acid synthase</fullName>
        <shortName evidence="4">CKS</shortName>
        <shortName evidence="4">CMP-KDO synthase</shortName>
    </alternativeName>
</protein>
<evidence type="ECO:0000313" key="5">
    <source>
        <dbReference type="EMBL" id="SDM10106.1"/>
    </source>
</evidence>
<dbReference type="NCBIfam" id="NF009905">
    <property type="entry name" value="PRK13368.1"/>
    <property type="match status" value="1"/>
</dbReference>
<comment type="pathway">
    <text evidence="4">Nucleotide-sugar biosynthesis; CMP-3-deoxy-D-manno-octulosonate biosynthesis; CMP-3-deoxy-D-manno-octulosonate from 3-deoxy-D-manno-octulosonate and CTP: step 1/1.</text>
</comment>
<evidence type="ECO:0000256" key="1">
    <source>
        <dbReference type="ARBA" id="ARBA00022679"/>
    </source>
</evidence>
<dbReference type="EMBL" id="FNHD01000013">
    <property type="protein sequence ID" value="SDM10106.1"/>
    <property type="molecule type" value="Genomic_DNA"/>
</dbReference>
<evidence type="ECO:0000256" key="4">
    <source>
        <dbReference type="HAMAP-Rule" id="MF_00057"/>
    </source>
</evidence>
<comment type="caution">
    <text evidence="5">The sequence shown here is derived from an EMBL/GenBank/DDBJ whole genome shotgun (WGS) entry which is preliminary data.</text>
</comment>
<dbReference type="EC" id="2.7.7.38" evidence="4"/>
<accession>A0ABY0QXW5</accession>
<dbReference type="InterPro" id="IPR003329">
    <property type="entry name" value="Cytidylyl_trans"/>
</dbReference>
<dbReference type="NCBIfam" id="TIGR00466">
    <property type="entry name" value="kdsB"/>
    <property type="match status" value="1"/>
</dbReference>
<sequence length="257" mass="29455">MLLRFKISSIKNLYSNKMKIIAVIPARYEASRFPGKLMQILGEKTVITTTYQNVLETGLFDEVFVATDSEIIFNEIENNGGKAVMTGQHETGSDRIAEAVQNIDCDIVINVQGDEPFLKLEPLKQLIEVFNQDENQEISLASLKIKLHEKEEIENPNNVKVITDNNGFALYFSRSVIPFHREISYDVDYFKHIGVYAFRKHALLQFSKLEMKPLEISEKIECIRYLEYGMKIKLIETNFVGVGIDTPEDLEKAKKLI</sequence>
<dbReference type="Pfam" id="PF02348">
    <property type="entry name" value="CTP_transf_3"/>
    <property type="match status" value="1"/>
</dbReference>
<evidence type="ECO:0000256" key="3">
    <source>
        <dbReference type="ARBA" id="ARBA00022985"/>
    </source>
</evidence>
<gene>
    <name evidence="4" type="primary">kdsB</name>
    <name evidence="5" type="ORF">SAMN05216273_11316</name>
</gene>
<dbReference type="NCBIfam" id="NF003952">
    <property type="entry name" value="PRK05450.1-5"/>
    <property type="match status" value="1"/>
</dbReference>
<evidence type="ECO:0000256" key="2">
    <source>
        <dbReference type="ARBA" id="ARBA00022695"/>
    </source>
</evidence>
<dbReference type="PANTHER" id="PTHR42866:SF2">
    <property type="entry name" value="3-DEOXY-MANNO-OCTULOSONATE CYTIDYLYLTRANSFERASE, MITOCHONDRIAL"/>
    <property type="match status" value="1"/>
</dbReference>
<dbReference type="InterPro" id="IPR004528">
    <property type="entry name" value="KdsB"/>
</dbReference>
<name>A0ABY0QXW5_9FLAO</name>
<dbReference type="SUPFAM" id="SSF53448">
    <property type="entry name" value="Nucleotide-diphospho-sugar transferases"/>
    <property type="match status" value="1"/>
</dbReference>
<dbReference type="GO" id="GO:0016779">
    <property type="term" value="F:nucleotidyltransferase activity"/>
    <property type="evidence" value="ECO:0007669"/>
    <property type="project" value="UniProtKB-KW"/>
</dbReference>
<dbReference type="Proteomes" id="UP000199242">
    <property type="component" value="Unassembled WGS sequence"/>
</dbReference>
<comment type="catalytic activity">
    <reaction evidence="4">
        <text>3-deoxy-alpha-D-manno-oct-2-ulosonate + CTP = CMP-3-deoxy-beta-D-manno-octulosonate + diphosphate</text>
        <dbReference type="Rhea" id="RHEA:23448"/>
        <dbReference type="ChEBI" id="CHEBI:33019"/>
        <dbReference type="ChEBI" id="CHEBI:37563"/>
        <dbReference type="ChEBI" id="CHEBI:85986"/>
        <dbReference type="ChEBI" id="CHEBI:85987"/>
        <dbReference type="EC" id="2.7.7.38"/>
    </reaction>
</comment>
<keyword evidence="1 4" id="KW-0808">Transferase</keyword>
<dbReference type="Gene3D" id="3.90.550.10">
    <property type="entry name" value="Spore Coat Polysaccharide Biosynthesis Protein SpsA, Chain A"/>
    <property type="match status" value="1"/>
</dbReference>
<keyword evidence="3 4" id="KW-0448">Lipopolysaccharide biosynthesis</keyword>
<evidence type="ECO:0000313" key="6">
    <source>
        <dbReference type="Proteomes" id="UP000199242"/>
    </source>
</evidence>
<dbReference type="HAMAP" id="MF_00057">
    <property type="entry name" value="KdsB"/>
    <property type="match status" value="1"/>
</dbReference>
<dbReference type="CDD" id="cd02517">
    <property type="entry name" value="CMP-KDO-Synthetase"/>
    <property type="match status" value="1"/>
</dbReference>
<proteinExistence type="inferred from homology"/>
<keyword evidence="6" id="KW-1185">Reference proteome</keyword>
<keyword evidence="2 4" id="KW-0548">Nucleotidyltransferase</keyword>
<reference evidence="5 6" key="1">
    <citation type="submission" date="2016-10" db="EMBL/GenBank/DDBJ databases">
        <authorList>
            <person name="Varghese N."/>
            <person name="Submissions S."/>
        </authorList>
    </citation>
    <scope>NUCLEOTIDE SEQUENCE [LARGE SCALE GENOMIC DNA]</scope>
    <source>
        <strain evidence="5 6">CGMCC 1.10941</strain>
    </source>
</reference>
<comment type="similarity">
    <text evidence="4">Belongs to the KdsB family.</text>
</comment>
<organism evidence="5 6">
    <name type="scientific">Chryseobacterium taihuense</name>
    <dbReference type="NCBI Taxonomy" id="1141221"/>
    <lineage>
        <taxon>Bacteria</taxon>
        <taxon>Pseudomonadati</taxon>
        <taxon>Bacteroidota</taxon>
        <taxon>Flavobacteriia</taxon>
        <taxon>Flavobacteriales</taxon>
        <taxon>Weeksellaceae</taxon>
        <taxon>Chryseobacterium group</taxon>
        <taxon>Chryseobacterium</taxon>
    </lineage>
</organism>
<comment type="subcellular location">
    <subcellularLocation>
        <location evidence="4">Cytoplasm</location>
    </subcellularLocation>
</comment>
<dbReference type="PANTHER" id="PTHR42866">
    <property type="entry name" value="3-DEOXY-MANNO-OCTULOSONATE CYTIDYLYLTRANSFERASE"/>
    <property type="match status" value="1"/>
</dbReference>
<comment type="function">
    <text evidence="4">Activates KDO (a required 8-carbon sugar) for incorporation into bacterial lipopolysaccharide in Gram-negative bacteria.</text>
</comment>